<evidence type="ECO:0000313" key="4">
    <source>
        <dbReference type="Proteomes" id="UP000254572"/>
    </source>
</evidence>
<dbReference type="PROSITE" id="PS00409">
    <property type="entry name" value="PROKAR_NTER_METHYL"/>
    <property type="match status" value="1"/>
</dbReference>
<keyword evidence="2" id="KW-0472">Membrane</keyword>
<keyword evidence="2" id="KW-1133">Transmembrane helix</keyword>
<dbReference type="Proteomes" id="UP000254572">
    <property type="component" value="Unassembled WGS sequence"/>
</dbReference>
<dbReference type="Pfam" id="PF16074">
    <property type="entry name" value="PilW"/>
    <property type="match status" value="1"/>
</dbReference>
<proteinExistence type="predicted"/>
<feature type="transmembrane region" description="Helical" evidence="2">
    <location>
        <begin position="21"/>
        <end position="45"/>
    </location>
</feature>
<dbReference type="InterPro" id="IPR012902">
    <property type="entry name" value="N_methyl_site"/>
</dbReference>
<keyword evidence="2" id="KW-0812">Transmembrane</keyword>
<dbReference type="GO" id="GO:0043683">
    <property type="term" value="P:type IV pilus assembly"/>
    <property type="evidence" value="ECO:0007669"/>
    <property type="project" value="InterPro"/>
</dbReference>
<dbReference type="InterPro" id="IPR032092">
    <property type="entry name" value="PilW"/>
</dbReference>
<gene>
    <name evidence="3" type="ORF">NCTC13294_00385</name>
</gene>
<evidence type="ECO:0000256" key="2">
    <source>
        <dbReference type="SAM" id="Phobius"/>
    </source>
</evidence>
<protein>
    <submittedName>
        <fullName evidence="3">Tfp pilus assembly protein PilW</fullName>
    </submittedName>
</protein>
<reference evidence="3 4" key="1">
    <citation type="submission" date="2018-06" db="EMBL/GenBank/DDBJ databases">
        <authorList>
            <consortium name="Pathogen Informatics"/>
            <person name="Doyle S."/>
        </authorList>
    </citation>
    <scope>NUCLEOTIDE SEQUENCE [LARGE SCALE GENOMIC DNA]</scope>
    <source>
        <strain evidence="3 4">NCTC13294</strain>
    </source>
</reference>
<organism evidence="3 4">
    <name type="scientific">Cardiobacterium valvarum</name>
    <dbReference type="NCBI Taxonomy" id="194702"/>
    <lineage>
        <taxon>Bacteria</taxon>
        <taxon>Pseudomonadati</taxon>
        <taxon>Pseudomonadota</taxon>
        <taxon>Gammaproteobacteria</taxon>
        <taxon>Cardiobacteriales</taxon>
        <taxon>Cardiobacteriaceae</taxon>
        <taxon>Cardiobacterium</taxon>
    </lineage>
</organism>
<name>A0A381DZK1_9GAMM</name>
<dbReference type="EMBL" id="UFUW01000001">
    <property type="protein sequence ID" value="SUX18898.1"/>
    <property type="molecule type" value="Genomic_DNA"/>
</dbReference>
<feature type="compositionally biased region" description="Polar residues" evidence="1">
    <location>
        <begin position="172"/>
        <end position="183"/>
    </location>
</feature>
<dbReference type="NCBIfam" id="TIGR02532">
    <property type="entry name" value="IV_pilin_GFxxxE"/>
    <property type="match status" value="1"/>
</dbReference>
<feature type="region of interest" description="Disordered" evidence="1">
    <location>
        <begin position="172"/>
        <end position="210"/>
    </location>
</feature>
<evidence type="ECO:0000313" key="3">
    <source>
        <dbReference type="EMBL" id="SUX18898.1"/>
    </source>
</evidence>
<evidence type="ECO:0000256" key="1">
    <source>
        <dbReference type="SAM" id="MobiDB-lite"/>
    </source>
</evidence>
<sequence>MVYSINRGGMKMKSVKKQKGLSLIELMVAMGLGVLLLMALTTLFITANESSKRRSTSENLDEVARQVMERLSHDLHEAGYLDPFSSASAAKSALDLEDPHVLAIYARQKDNLTGNLKEATTLGKFTNGQVVPLLGCNGDFSGSSRPSLTQLATCDGNTLQVRQSIQMGYQTVTPDNLKNQTPSADGKQRPSPSLTSKEQEKSSLSGAGKDCIGRDVEDARGLVVNRYSVRINNGIGNFGCSSSAAREWQSIIEGVEEMSFRYLITPANNTPAGETLKISESTSGREVLKYLPASKVEDEDLKWASVVGVEVCLIVAVEPTDRTREAFFAKVQPNVPTCARQAGINATAAEAPFAADIARAEGNSRLYKRYVQVISMPNSLYLP</sequence>
<keyword evidence="4" id="KW-1185">Reference proteome</keyword>
<dbReference type="Pfam" id="PF07963">
    <property type="entry name" value="N_methyl"/>
    <property type="match status" value="1"/>
</dbReference>
<accession>A0A381DZK1</accession>
<dbReference type="AlphaFoldDB" id="A0A381DZK1"/>